<protein>
    <submittedName>
        <fullName evidence="2">Desulfatase</fullName>
    </submittedName>
</protein>
<dbReference type="AlphaFoldDB" id="A0A2U2PF96"/>
<name>A0A2U2PF96_9SPHI</name>
<dbReference type="Proteomes" id="UP000245647">
    <property type="component" value="Unassembled WGS sequence"/>
</dbReference>
<comment type="caution">
    <text evidence="2">The sequence shown here is derived from an EMBL/GenBank/DDBJ whole genome shotgun (WGS) entry which is preliminary data.</text>
</comment>
<organism evidence="2 3">
    <name type="scientific">Pararcticibacter amylolyticus</name>
    <dbReference type="NCBI Taxonomy" id="2173175"/>
    <lineage>
        <taxon>Bacteria</taxon>
        <taxon>Pseudomonadati</taxon>
        <taxon>Bacteroidota</taxon>
        <taxon>Sphingobacteriia</taxon>
        <taxon>Sphingobacteriales</taxon>
        <taxon>Sphingobacteriaceae</taxon>
        <taxon>Pararcticibacter</taxon>
    </lineage>
</organism>
<dbReference type="PANTHER" id="PTHR21064:SF5">
    <property type="entry name" value="SLR1880 PROTEIN"/>
    <property type="match status" value="1"/>
</dbReference>
<proteinExistence type="predicted"/>
<dbReference type="OrthoDB" id="526037at2"/>
<dbReference type="Pfam" id="PF01636">
    <property type="entry name" value="APH"/>
    <property type="match status" value="1"/>
</dbReference>
<feature type="domain" description="Aminoglycoside phosphotransferase" evidence="1">
    <location>
        <begin position="29"/>
        <end position="273"/>
    </location>
</feature>
<reference evidence="2 3" key="1">
    <citation type="submission" date="2018-04" db="EMBL/GenBank/DDBJ databases">
        <title>Pedobacter chongqingensis sp. nov., isolated from a rottenly hemp rope.</title>
        <authorList>
            <person name="Cai Y."/>
        </authorList>
    </citation>
    <scope>NUCLEOTIDE SEQUENCE [LARGE SCALE GENOMIC DNA]</scope>
    <source>
        <strain evidence="2 3">FJ4-8</strain>
    </source>
</reference>
<evidence type="ECO:0000259" key="1">
    <source>
        <dbReference type="Pfam" id="PF01636"/>
    </source>
</evidence>
<dbReference type="EMBL" id="QEAS01000012">
    <property type="protein sequence ID" value="PWG79799.1"/>
    <property type="molecule type" value="Genomic_DNA"/>
</dbReference>
<dbReference type="SUPFAM" id="SSF56112">
    <property type="entry name" value="Protein kinase-like (PK-like)"/>
    <property type="match status" value="1"/>
</dbReference>
<dbReference type="InterPro" id="IPR050249">
    <property type="entry name" value="Pseudomonas-type_ThrB"/>
</dbReference>
<dbReference type="Gene3D" id="3.90.1200.10">
    <property type="match status" value="1"/>
</dbReference>
<dbReference type="InterPro" id="IPR002575">
    <property type="entry name" value="Aminoglycoside_PTrfase"/>
</dbReference>
<gene>
    <name evidence="2" type="ORF">DDR33_15420</name>
</gene>
<keyword evidence="3" id="KW-1185">Reference proteome</keyword>
<dbReference type="RefSeq" id="WP_109416697.1">
    <property type="nucleotide sequence ID" value="NZ_QEAS01000012.1"/>
</dbReference>
<accession>A0A2U2PF96</accession>
<evidence type="ECO:0000313" key="2">
    <source>
        <dbReference type="EMBL" id="PWG79799.1"/>
    </source>
</evidence>
<sequence>MEQLSSTEIQSIISNFDLHGRPGRIYPTGSGLINDTYRIENLSSGYPDYLLQRINHRIFKNVQALMENIAEVTFHLRKKLKDRQVEGVENKVLTLVPSKNGLYYCKDEFGNYWRMYLFIPDTRSYDLVETEQQAFEGGRAFGSFQSMLSDLDVSRISDSIPDFHNIEKRLKDLDLALLSDPAGRKKEVEEEIRFIDLRREIMCSILELGRKGRLPLRIIHSDTKFNNVLLDKNDHVQCVIDLDTVMPGFVAYDFGDAIRTIINTAAEDEKDAAKIQLNIPLFSAYASGYFLETKDFLTAEEVHSLMKGVILMPYMQAVRFLTDYVQGDIYYKTSFTGHNLQRTRAQITLVKRLEENRADLEKIITGEALKQNPSLLVNAQTA</sequence>
<evidence type="ECO:0000313" key="3">
    <source>
        <dbReference type="Proteomes" id="UP000245647"/>
    </source>
</evidence>
<dbReference type="PANTHER" id="PTHR21064">
    <property type="entry name" value="AMINOGLYCOSIDE PHOSPHOTRANSFERASE DOMAIN-CONTAINING PROTEIN-RELATED"/>
    <property type="match status" value="1"/>
</dbReference>
<dbReference type="InterPro" id="IPR011009">
    <property type="entry name" value="Kinase-like_dom_sf"/>
</dbReference>